<dbReference type="AlphaFoldDB" id="A0A0P6X0G5"/>
<dbReference type="EMBL" id="LGCK01000007">
    <property type="protein sequence ID" value="KPL72735.1"/>
    <property type="molecule type" value="Genomic_DNA"/>
</dbReference>
<gene>
    <name evidence="13" type="ORF">ADM99_06550</name>
</gene>
<evidence type="ECO:0000256" key="7">
    <source>
        <dbReference type="ARBA" id="ARBA00023012"/>
    </source>
</evidence>
<evidence type="ECO:0000259" key="10">
    <source>
        <dbReference type="PROSITE" id="PS50109"/>
    </source>
</evidence>
<dbReference type="Pfam" id="PF16736">
    <property type="entry name" value="sCache_like"/>
    <property type="match status" value="1"/>
</dbReference>
<evidence type="ECO:0000256" key="1">
    <source>
        <dbReference type="ARBA" id="ARBA00000085"/>
    </source>
</evidence>
<dbReference type="SMART" id="SM00304">
    <property type="entry name" value="HAMP"/>
    <property type="match status" value="1"/>
</dbReference>
<dbReference type="Pfam" id="PF02518">
    <property type="entry name" value="HATPase_c"/>
    <property type="match status" value="1"/>
</dbReference>
<keyword evidence="9" id="KW-1133">Transmembrane helix</keyword>
<dbReference type="InterPro" id="IPR035965">
    <property type="entry name" value="PAS-like_dom_sf"/>
</dbReference>
<dbReference type="InterPro" id="IPR003660">
    <property type="entry name" value="HAMP_dom"/>
</dbReference>
<reference evidence="13 14" key="1">
    <citation type="submission" date="2015-07" db="EMBL/GenBank/DDBJ databases">
        <title>Genome sequence of Leptolinea tardivitalis DSM 16556.</title>
        <authorList>
            <person name="Hemp J."/>
            <person name="Ward L.M."/>
            <person name="Pace L.A."/>
            <person name="Fischer W.W."/>
        </authorList>
    </citation>
    <scope>NUCLEOTIDE SEQUENCE [LARGE SCALE GENOMIC DNA]</scope>
    <source>
        <strain evidence="13 14">YMTK-2</strain>
    </source>
</reference>
<dbReference type="SMART" id="SM00091">
    <property type="entry name" value="PAS"/>
    <property type="match status" value="1"/>
</dbReference>
<evidence type="ECO:0000259" key="12">
    <source>
        <dbReference type="PROSITE" id="PS50885"/>
    </source>
</evidence>
<dbReference type="Pfam" id="PF00512">
    <property type="entry name" value="HisKA"/>
    <property type="match status" value="1"/>
</dbReference>
<dbReference type="Gene3D" id="3.30.450.20">
    <property type="entry name" value="PAS domain"/>
    <property type="match status" value="1"/>
</dbReference>
<dbReference type="InterPro" id="IPR000014">
    <property type="entry name" value="PAS"/>
</dbReference>
<evidence type="ECO:0000313" key="13">
    <source>
        <dbReference type="EMBL" id="KPL72735.1"/>
    </source>
</evidence>
<dbReference type="InterPro" id="IPR004358">
    <property type="entry name" value="Sig_transdc_His_kin-like_C"/>
</dbReference>
<feature type="transmembrane region" description="Helical" evidence="9">
    <location>
        <begin position="170"/>
        <end position="189"/>
    </location>
</feature>
<dbReference type="SUPFAM" id="SSF55874">
    <property type="entry name" value="ATPase domain of HSP90 chaperone/DNA topoisomerase II/histidine kinase"/>
    <property type="match status" value="1"/>
</dbReference>
<keyword evidence="8 9" id="KW-0472">Membrane</keyword>
<keyword evidence="9" id="KW-0812">Transmembrane</keyword>
<dbReference type="SUPFAM" id="SSF47384">
    <property type="entry name" value="Homodimeric domain of signal transducing histidine kinase"/>
    <property type="match status" value="1"/>
</dbReference>
<dbReference type="CDD" id="cd00075">
    <property type="entry name" value="HATPase"/>
    <property type="match status" value="1"/>
</dbReference>
<keyword evidence="4" id="KW-0597">Phosphoprotein</keyword>
<dbReference type="SMART" id="SM00387">
    <property type="entry name" value="HATPase_c"/>
    <property type="match status" value="1"/>
</dbReference>
<evidence type="ECO:0000256" key="8">
    <source>
        <dbReference type="ARBA" id="ARBA00023136"/>
    </source>
</evidence>
<accession>A0A0P6X0G5</accession>
<comment type="subcellular location">
    <subcellularLocation>
        <location evidence="2">Membrane</location>
    </subcellularLocation>
</comment>
<dbReference type="STRING" id="229920.ADM99_06550"/>
<dbReference type="InterPro" id="IPR036097">
    <property type="entry name" value="HisK_dim/P_sf"/>
</dbReference>
<evidence type="ECO:0000256" key="2">
    <source>
        <dbReference type="ARBA" id="ARBA00004370"/>
    </source>
</evidence>
<dbReference type="InterPro" id="IPR036890">
    <property type="entry name" value="HATPase_C_sf"/>
</dbReference>
<dbReference type="PATRIC" id="fig|229920.5.peg.1281"/>
<keyword evidence="14" id="KW-1185">Reference proteome</keyword>
<dbReference type="PRINTS" id="PR00344">
    <property type="entry name" value="BCTRLSENSOR"/>
</dbReference>
<keyword evidence="6" id="KW-0418">Kinase</keyword>
<dbReference type="GO" id="GO:0006355">
    <property type="term" value="P:regulation of DNA-templated transcription"/>
    <property type="evidence" value="ECO:0007669"/>
    <property type="project" value="InterPro"/>
</dbReference>
<dbReference type="PROSITE" id="PS50112">
    <property type="entry name" value="PAS"/>
    <property type="match status" value="1"/>
</dbReference>
<feature type="transmembrane region" description="Helical" evidence="9">
    <location>
        <begin position="12"/>
        <end position="32"/>
    </location>
</feature>
<dbReference type="InterPro" id="IPR031967">
    <property type="entry name" value="PhoR_single_Cache-like_dom"/>
</dbReference>
<dbReference type="Pfam" id="PF00989">
    <property type="entry name" value="PAS"/>
    <property type="match status" value="1"/>
</dbReference>
<dbReference type="CDD" id="cd00130">
    <property type="entry name" value="PAS"/>
    <property type="match status" value="1"/>
</dbReference>
<dbReference type="RefSeq" id="WP_062421188.1">
    <property type="nucleotide sequence ID" value="NZ_BBYA01000008.1"/>
</dbReference>
<dbReference type="CDD" id="cd00082">
    <property type="entry name" value="HisKA"/>
    <property type="match status" value="1"/>
</dbReference>
<dbReference type="SUPFAM" id="SSF55785">
    <property type="entry name" value="PYP-like sensor domain (PAS domain)"/>
    <property type="match status" value="1"/>
</dbReference>
<dbReference type="NCBIfam" id="TIGR00229">
    <property type="entry name" value="sensory_box"/>
    <property type="match status" value="1"/>
</dbReference>
<dbReference type="GO" id="GO:0016036">
    <property type="term" value="P:cellular response to phosphate starvation"/>
    <property type="evidence" value="ECO:0007669"/>
    <property type="project" value="TreeGrafter"/>
</dbReference>
<protein>
    <recommendedName>
        <fullName evidence="3">histidine kinase</fullName>
        <ecNumber evidence="3">2.7.13.3</ecNumber>
    </recommendedName>
</protein>
<dbReference type="Gene3D" id="6.10.340.10">
    <property type="match status" value="1"/>
</dbReference>
<feature type="domain" description="Histidine kinase" evidence="10">
    <location>
        <begin position="369"/>
        <end position="584"/>
    </location>
</feature>
<dbReference type="Gene3D" id="3.30.565.10">
    <property type="entry name" value="Histidine kinase-like ATPase, C-terminal domain"/>
    <property type="match status" value="1"/>
</dbReference>
<dbReference type="FunFam" id="1.10.287.130:FF:000001">
    <property type="entry name" value="Two-component sensor histidine kinase"/>
    <property type="match status" value="1"/>
</dbReference>
<dbReference type="GO" id="GO:0004721">
    <property type="term" value="F:phosphoprotein phosphatase activity"/>
    <property type="evidence" value="ECO:0007669"/>
    <property type="project" value="TreeGrafter"/>
</dbReference>
<feature type="domain" description="PAS" evidence="11">
    <location>
        <begin position="248"/>
        <end position="296"/>
    </location>
</feature>
<comment type="caution">
    <text evidence="13">The sequence shown here is derived from an EMBL/GenBank/DDBJ whole genome shotgun (WGS) entry which is preliminary data.</text>
</comment>
<dbReference type="Pfam" id="PF00672">
    <property type="entry name" value="HAMP"/>
    <property type="match status" value="1"/>
</dbReference>
<dbReference type="PROSITE" id="PS50885">
    <property type="entry name" value="HAMP"/>
    <property type="match status" value="1"/>
</dbReference>
<dbReference type="GO" id="GO:0000155">
    <property type="term" value="F:phosphorelay sensor kinase activity"/>
    <property type="evidence" value="ECO:0007669"/>
    <property type="project" value="InterPro"/>
</dbReference>
<sequence length="584" mass="64078">MRQSLFARFALPYIILILVIMGGLSLVVSYSLEQSYTENLKVRLLAETRGLADDVATVMKSGQPESVYEQIASSNARLLDSRVTIILADGSVVGESQTNPSEMENHLERFEVQSALKGNEATATRISSTLGKQYLYAAVPVKVDDRVRAIARLSMPLTEVEASVWALNKAILAATGVAALLAILLSILITNWTTQPVRRLSDAIQSFRKSSTGKNSLPEKVDEISRLNHAFSSMSLQLQAQIDELTSERTKLAAVLNNMADGILIAGKDGTVQLINPAAERMFKTTSAEAMGKTLVEVVRHHQLVELWQRCKNTGEPQTASYEISLEKIFVQAGATLMDSGMPGAVLLILQDMTRIRKLESLRREFVSNVSHELRTPLASMKALTETLREGAVDDPPAAQRFLSRMDIEIDTLTQMVEELLELSRIESGRVPLEHRIVPPGDLMDKAVDRMILQAQRAGLTIEKCIEPDLPKVSVDVSRMVQVIVNLLHNAIKFTLPGGKITCGVNKTQEGVVFFVQDTGVGIDPESLPRIFERFYKADKARSGGGTGLGLSIARHLVEAHGGRIWAESELNKGTTVSFLLPEN</sequence>
<dbReference type="PANTHER" id="PTHR45453:SF1">
    <property type="entry name" value="PHOSPHATE REGULON SENSOR PROTEIN PHOR"/>
    <property type="match status" value="1"/>
</dbReference>
<keyword evidence="5" id="KW-0808">Transferase</keyword>
<evidence type="ECO:0000256" key="9">
    <source>
        <dbReference type="SAM" id="Phobius"/>
    </source>
</evidence>
<dbReference type="Proteomes" id="UP000050430">
    <property type="component" value="Unassembled WGS sequence"/>
</dbReference>
<evidence type="ECO:0000259" key="11">
    <source>
        <dbReference type="PROSITE" id="PS50112"/>
    </source>
</evidence>
<evidence type="ECO:0000256" key="3">
    <source>
        <dbReference type="ARBA" id="ARBA00012438"/>
    </source>
</evidence>
<name>A0A0P6X0G5_9CHLR</name>
<dbReference type="InterPro" id="IPR050351">
    <property type="entry name" value="BphY/WalK/GraS-like"/>
</dbReference>
<evidence type="ECO:0000256" key="4">
    <source>
        <dbReference type="ARBA" id="ARBA00022553"/>
    </source>
</evidence>
<dbReference type="SMART" id="SM00388">
    <property type="entry name" value="HisKA"/>
    <property type="match status" value="1"/>
</dbReference>
<dbReference type="InterPro" id="IPR003661">
    <property type="entry name" value="HisK_dim/P_dom"/>
</dbReference>
<keyword evidence="7" id="KW-0902">Two-component regulatory system</keyword>
<comment type="catalytic activity">
    <reaction evidence="1">
        <text>ATP + protein L-histidine = ADP + protein N-phospho-L-histidine.</text>
        <dbReference type="EC" id="2.7.13.3"/>
    </reaction>
</comment>
<feature type="domain" description="HAMP" evidence="12">
    <location>
        <begin position="191"/>
        <end position="243"/>
    </location>
</feature>
<dbReference type="PANTHER" id="PTHR45453">
    <property type="entry name" value="PHOSPHATE REGULON SENSOR PROTEIN PHOR"/>
    <property type="match status" value="1"/>
</dbReference>
<dbReference type="OrthoDB" id="9813151at2"/>
<organism evidence="13 14">
    <name type="scientific">Leptolinea tardivitalis</name>
    <dbReference type="NCBI Taxonomy" id="229920"/>
    <lineage>
        <taxon>Bacteria</taxon>
        <taxon>Bacillati</taxon>
        <taxon>Chloroflexota</taxon>
        <taxon>Anaerolineae</taxon>
        <taxon>Anaerolineales</taxon>
        <taxon>Anaerolineaceae</taxon>
        <taxon>Leptolinea</taxon>
    </lineage>
</organism>
<dbReference type="EC" id="2.7.13.3" evidence="3"/>
<evidence type="ECO:0000256" key="5">
    <source>
        <dbReference type="ARBA" id="ARBA00022679"/>
    </source>
</evidence>
<proteinExistence type="predicted"/>
<dbReference type="Gene3D" id="1.10.287.130">
    <property type="match status" value="1"/>
</dbReference>
<dbReference type="PROSITE" id="PS50109">
    <property type="entry name" value="HIS_KIN"/>
    <property type="match status" value="1"/>
</dbReference>
<dbReference type="InterPro" id="IPR003594">
    <property type="entry name" value="HATPase_dom"/>
</dbReference>
<dbReference type="InterPro" id="IPR013767">
    <property type="entry name" value="PAS_fold"/>
</dbReference>
<evidence type="ECO:0000256" key="6">
    <source>
        <dbReference type="ARBA" id="ARBA00022777"/>
    </source>
</evidence>
<dbReference type="InterPro" id="IPR005467">
    <property type="entry name" value="His_kinase_dom"/>
</dbReference>
<dbReference type="GO" id="GO:0005886">
    <property type="term" value="C:plasma membrane"/>
    <property type="evidence" value="ECO:0007669"/>
    <property type="project" value="TreeGrafter"/>
</dbReference>
<evidence type="ECO:0000313" key="14">
    <source>
        <dbReference type="Proteomes" id="UP000050430"/>
    </source>
</evidence>
<dbReference type="FunFam" id="3.30.565.10:FF:000006">
    <property type="entry name" value="Sensor histidine kinase WalK"/>
    <property type="match status" value="1"/>
</dbReference>